<dbReference type="InterPro" id="IPR001845">
    <property type="entry name" value="HTH_ArsR_DNA-bd_dom"/>
</dbReference>
<dbReference type="Proteomes" id="UP000610960">
    <property type="component" value="Unassembled WGS sequence"/>
</dbReference>
<dbReference type="Gene3D" id="1.10.10.10">
    <property type="entry name" value="Winged helix-like DNA-binding domain superfamily/Winged helix DNA-binding domain"/>
    <property type="match status" value="1"/>
</dbReference>
<dbReference type="PANTHER" id="PTHR38600:SF1">
    <property type="entry name" value="TRANSCRIPTIONAL REGULATORY PROTEIN"/>
    <property type="match status" value="1"/>
</dbReference>
<keyword evidence="3" id="KW-1185">Reference proteome</keyword>
<comment type="caution">
    <text evidence="2">The sequence shown here is derived from an EMBL/GenBank/DDBJ whole genome shotgun (WGS) entry which is preliminary data.</text>
</comment>
<evidence type="ECO:0000313" key="2">
    <source>
        <dbReference type="EMBL" id="GGP21719.1"/>
    </source>
</evidence>
<feature type="domain" description="HTH arsR-type" evidence="1">
    <location>
        <begin position="42"/>
        <end position="84"/>
    </location>
</feature>
<dbReference type="EMBL" id="BMNL01000003">
    <property type="protein sequence ID" value="GGP21719.1"/>
    <property type="molecule type" value="Genomic_DNA"/>
</dbReference>
<reference evidence="2" key="2">
    <citation type="submission" date="2020-09" db="EMBL/GenBank/DDBJ databases">
        <authorList>
            <person name="Sun Q."/>
            <person name="Ohkuma M."/>
        </authorList>
    </citation>
    <scope>NUCLEOTIDE SEQUENCE</scope>
    <source>
        <strain evidence="2">JCM 10088</strain>
    </source>
</reference>
<dbReference type="Pfam" id="PF01022">
    <property type="entry name" value="HTH_5"/>
    <property type="match status" value="1"/>
</dbReference>
<dbReference type="InterPro" id="IPR036388">
    <property type="entry name" value="WH-like_DNA-bd_sf"/>
</dbReference>
<dbReference type="PANTHER" id="PTHR38600">
    <property type="entry name" value="TRANSCRIPTIONAL REGULATORY PROTEIN"/>
    <property type="match status" value="1"/>
</dbReference>
<dbReference type="CDD" id="cd00090">
    <property type="entry name" value="HTH_ARSR"/>
    <property type="match status" value="1"/>
</dbReference>
<dbReference type="InterPro" id="IPR036390">
    <property type="entry name" value="WH_DNA-bd_sf"/>
</dbReference>
<gene>
    <name evidence="2" type="ORF">GCM10007981_14670</name>
</gene>
<dbReference type="InterPro" id="IPR011991">
    <property type="entry name" value="ArsR-like_HTH"/>
</dbReference>
<dbReference type="SUPFAM" id="SSF46785">
    <property type="entry name" value="Winged helix' DNA-binding domain"/>
    <property type="match status" value="1"/>
</dbReference>
<dbReference type="GO" id="GO:0003700">
    <property type="term" value="F:DNA-binding transcription factor activity"/>
    <property type="evidence" value="ECO:0007669"/>
    <property type="project" value="InterPro"/>
</dbReference>
<reference evidence="2" key="1">
    <citation type="journal article" date="2014" name="Int. J. Syst. Evol. Microbiol.">
        <title>Complete genome sequence of Corynebacterium casei LMG S-19264T (=DSM 44701T), isolated from a smear-ripened cheese.</title>
        <authorList>
            <consortium name="US DOE Joint Genome Institute (JGI-PGF)"/>
            <person name="Walter F."/>
            <person name="Albersmeier A."/>
            <person name="Kalinowski J."/>
            <person name="Ruckert C."/>
        </authorList>
    </citation>
    <scope>NUCLEOTIDE SEQUENCE</scope>
    <source>
        <strain evidence="2">JCM 10088</strain>
    </source>
</reference>
<sequence>MMVQVGVFKREAGRVTAMFSDAKDWRRMLIWLLGGSRGGWMRFQIMLALKEKPMNPNQLAKHLGVNYRTIIYHLEILEKHGLVTRTNKAYGVPYFLSDYAEKNWEIVINAVKASRGEK</sequence>
<evidence type="ECO:0000259" key="1">
    <source>
        <dbReference type="Pfam" id="PF01022"/>
    </source>
</evidence>
<proteinExistence type="predicted"/>
<name>A0A830GXJ7_9CREN</name>
<accession>A0A830GXJ7</accession>
<protein>
    <recommendedName>
        <fullName evidence="1">HTH arsR-type domain-containing protein</fullName>
    </recommendedName>
</protein>
<evidence type="ECO:0000313" key="3">
    <source>
        <dbReference type="Proteomes" id="UP000610960"/>
    </source>
</evidence>
<dbReference type="AlphaFoldDB" id="A0A830GXJ7"/>
<organism evidence="2 3">
    <name type="scientific">Thermocladium modestius</name>
    <dbReference type="NCBI Taxonomy" id="62609"/>
    <lineage>
        <taxon>Archaea</taxon>
        <taxon>Thermoproteota</taxon>
        <taxon>Thermoprotei</taxon>
        <taxon>Thermoproteales</taxon>
        <taxon>Thermoproteaceae</taxon>
        <taxon>Thermocladium</taxon>
    </lineage>
</organism>